<organism evidence="2">
    <name type="scientific">marine sediment metagenome</name>
    <dbReference type="NCBI Taxonomy" id="412755"/>
    <lineage>
        <taxon>unclassified sequences</taxon>
        <taxon>metagenomes</taxon>
        <taxon>ecological metagenomes</taxon>
    </lineage>
</organism>
<name>X1PLL9_9ZZZZ</name>
<protein>
    <recommendedName>
        <fullName evidence="1">Nucleotidyltransferase-like domain-containing protein</fullName>
    </recommendedName>
</protein>
<dbReference type="EMBL" id="BARV01027671">
    <property type="protein sequence ID" value="GAI39945.1"/>
    <property type="molecule type" value="Genomic_DNA"/>
</dbReference>
<feature type="non-terminal residue" evidence="2">
    <location>
        <position position="203"/>
    </location>
</feature>
<feature type="domain" description="Nucleotidyltransferase-like" evidence="1">
    <location>
        <begin position="10"/>
        <end position="188"/>
    </location>
</feature>
<evidence type="ECO:0000313" key="2">
    <source>
        <dbReference type="EMBL" id="GAI39945.1"/>
    </source>
</evidence>
<comment type="caution">
    <text evidence="2">The sequence shown here is derived from an EMBL/GenBank/DDBJ whole genome shotgun (WGS) entry which is preliminary data.</text>
</comment>
<dbReference type="AlphaFoldDB" id="X1PLL9"/>
<dbReference type="InterPro" id="IPR058575">
    <property type="entry name" value="NTP_transf_8_dom"/>
</dbReference>
<accession>X1PLL9</accession>
<dbReference type="Pfam" id="PF12281">
    <property type="entry name" value="NTP_transf_8"/>
    <property type="match status" value="1"/>
</dbReference>
<sequence length="203" mass="23888">MTKQNNLFLATLDALHKSGVFEYIILIGSWCHHFYRVYFNNAPEIPVVRTMDIDFLIPNPAKIHKDINIPEILRTLDFIPTHSYTSGYTKYEHPELELEFLTPELGRGKNKPYEIPKLHINAQGLRHLNLLQSNVLKIKYKHMMIQLPEPAAYVLHKFIIFERRKKKSKKERDLLAAKDIGEFLLQNKTQRKKLLEIFQSLPL</sequence>
<evidence type="ECO:0000259" key="1">
    <source>
        <dbReference type="Pfam" id="PF12281"/>
    </source>
</evidence>
<proteinExistence type="predicted"/>
<gene>
    <name evidence="2" type="ORF">S06H3_44489</name>
</gene>
<reference evidence="2" key="1">
    <citation type="journal article" date="2014" name="Front. Microbiol.">
        <title>High frequency of phylogenetically diverse reductive dehalogenase-homologous genes in deep subseafloor sedimentary metagenomes.</title>
        <authorList>
            <person name="Kawai M."/>
            <person name="Futagami T."/>
            <person name="Toyoda A."/>
            <person name="Takaki Y."/>
            <person name="Nishi S."/>
            <person name="Hori S."/>
            <person name="Arai W."/>
            <person name="Tsubouchi T."/>
            <person name="Morono Y."/>
            <person name="Uchiyama I."/>
            <person name="Ito T."/>
            <person name="Fujiyama A."/>
            <person name="Inagaki F."/>
            <person name="Takami H."/>
        </authorList>
    </citation>
    <scope>NUCLEOTIDE SEQUENCE</scope>
    <source>
        <strain evidence="2">Expedition CK06-06</strain>
    </source>
</reference>